<gene>
    <name evidence="1" type="ORF">OXX778_LOCUS15580</name>
</gene>
<name>A0A814FKX8_9BILA</name>
<proteinExistence type="predicted"/>
<protein>
    <recommendedName>
        <fullName evidence="3">Tc1-like transposase DDE domain-containing protein</fullName>
    </recommendedName>
</protein>
<reference evidence="1" key="1">
    <citation type="submission" date="2021-02" db="EMBL/GenBank/DDBJ databases">
        <authorList>
            <person name="Nowell W R."/>
        </authorList>
    </citation>
    <scope>NUCLEOTIDE SEQUENCE</scope>
    <source>
        <strain evidence="1">Ploen Becks lab</strain>
    </source>
</reference>
<keyword evidence="2" id="KW-1185">Reference proteome</keyword>
<dbReference type="OrthoDB" id="10039588at2759"/>
<evidence type="ECO:0000313" key="2">
    <source>
        <dbReference type="Proteomes" id="UP000663879"/>
    </source>
</evidence>
<dbReference type="EMBL" id="CAJNOC010003474">
    <property type="protein sequence ID" value="CAF0984210.1"/>
    <property type="molecule type" value="Genomic_DNA"/>
</dbReference>
<sequence length="218" mass="25454">MPNPSKRSKAGSSNYVIKIEINPPPNKPNNATTHTNQVYDLSLMGKSKGTNCPYEKIEWIEDGKKVSVDCFFENGRRKGLFFLAKELGIIPFSTISKSFNIEQLRQTMAKHPAFDKKTKLEQLAEKYKIKIIFVPKYHCEFNPIEAFWCFSKNYVRKNNEQKFDQLNNLIITSLFRRSFLTAKISNRFWNCLDMFQSGSTYENILQFNVLFLVLLFFS</sequence>
<evidence type="ECO:0000313" key="1">
    <source>
        <dbReference type="EMBL" id="CAF0984210.1"/>
    </source>
</evidence>
<dbReference type="GO" id="GO:0003676">
    <property type="term" value="F:nucleic acid binding"/>
    <property type="evidence" value="ECO:0007669"/>
    <property type="project" value="InterPro"/>
</dbReference>
<dbReference type="Gene3D" id="3.30.420.10">
    <property type="entry name" value="Ribonuclease H-like superfamily/Ribonuclease H"/>
    <property type="match status" value="1"/>
</dbReference>
<accession>A0A814FKX8</accession>
<evidence type="ECO:0008006" key="3">
    <source>
        <dbReference type="Google" id="ProtNLM"/>
    </source>
</evidence>
<dbReference type="InterPro" id="IPR036397">
    <property type="entry name" value="RNaseH_sf"/>
</dbReference>
<dbReference type="AlphaFoldDB" id="A0A814FKX8"/>
<comment type="caution">
    <text evidence="1">The sequence shown here is derived from an EMBL/GenBank/DDBJ whole genome shotgun (WGS) entry which is preliminary data.</text>
</comment>
<dbReference type="Proteomes" id="UP000663879">
    <property type="component" value="Unassembled WGS sequence"/>
</dbReference>
<organism evidence="1 2">
    <name type="scientific">Brachionus calyciflorus</name>
    <dbReference type="NCBI Taxonomy" id="104777"/>
    <lineage>
        <taxon>Eukaryota</taxon>
        <taxon>Metazoa</taxon>
        <taxon>Spiralia</taxon>
        <taxon>Gnathifera</taxon>
        <taxon>Rotifera</taxon>
        <taxon>Eurotatoria</taxon>
        <taxon>Monogononta</taxon>
        <taxon>Pseudotrocha</taxon>
        <taxon>Ploima</taxon>
        <taxon>Brachionidae</taxon>
        <taxon>Brachionus</taxon>
    </lineage>
</organism>